<reference evidence="1" key="1">
    <citation type="submission" date="2020-08" db="EMBL/GenBank/DDBJ databases">
        <title>Multicomponent nature underlies the extraordinary mechanical properties of spider dragline silk.</title>
        <authorList>
            <person name="Kono N."/>
            <person name="Nakamura H."/>
            <person name="Mori M."/>
            <person name="Yoshida Y."/>
            <person name="Ohtoshi R."/>
            <person name="Malay A.D."/>
            <person name="Moran D.A.P."/>
            <person name="Tomita M."/>
            <person name="Numata K."/>
            <person name="Arakawa K."/>
        </authorList>
    </citation>
    <scope>NUCLEOTIDE SEQUENCE</scope>
</reference>
<dbReference type="EMBL" id="BMAW01088834">
    <property type="protein sequence ID" value="GFS36847.1"/>
    <property type="molecule type" value="Genomic_DNA"/>
</dbReference>
<proteinExistence type="predicted"/>
<name>A0A8X6I9M5_NEPPI</name>
<organism evidence="1 2">
    <name type="scientific">Nephila pilipes</name>
    <name type="common">Giant wood spider</name>
    <name type="synonym">Nephila maculata</name>
    <dbReference type="NCBI Taxonomy" id="299642"/>
    <lineage>
        <taxon>Eukaryota</taxon>
        <taxon>Metazoa</taxon>
        <taxon>Ecdysozoa</taxon>
        <taxon>Arthropoda</taxon>
        <taxon>Chelicerata</taxon>
        <taxon>Arachnida</taxon>
        <taxon>Araneae</taxon>
        <taxon>Araneomorphae</taxon>
        <taxon>Entelegynae</taxon>
        <taxon>Araneoidea</taxon>
        <taxon>Nephilidae</taxon>
        <taxon>Nephila</taxon>
    </lineage>
</organism>
<evidence type="ECO:0000313" key="2">
    <source>
        <dbReference type="Proteomes" id="UP000887013"/>
    </source>
</evidence>
<accession>A0A8X6I9M5</accession>
<dbReference type="Proteomes" id="UP000887013">
    <property type="component" value="Unassembled WGS sequence"/>
</dbReference>
<comment type="caution">
    <text evidence="1">The sequence shown here is derived from an EMBL/GenBank/DDBJ whole genome shotgun (WGS) entry which is preliminary data.</text>
</comment>
<dbReference type="AlphaFoldDB" id="A0A8X6I9M5"/>
<evidence type="ECO:0000313" key="1">
    <source>
        <dbReference type="EMBL" id="GFS36847.1"/>
    </source>
</evidence>
<keyword evidence="2" id="KW-1185">Reference proteome</keyword>
<gene>
    <name evidence="1" type="ORF">NPIL_480821</name>
</gene>
<sequence length="73" mass="8339">MVGNVRFEKYPLCVLNCLAILTRIVLFNTSVRQNLHAIAVPKVFSILLSAMFSKISQYFQIDQIKKQKNLGPK</sequence>
<protein>
    <submittedName>
        <fullName evidence="1">Uncharacterized protein</fullName>
    </submittedName>
</protein>